<comment type="caution">
    <text evidence="1">The sequence shown here is derived from an EMBL/GenBank/DDBJ whole genome shotgun (WGS) entry which is preliminary data.</text>
</comment>
<evidence type="ECO:0000313" key="2">
    <source>
        <dbReference type="Proteomes" id="UP001148662"/>
    </source>
</evidence>
<accession>A0ACC1RWB6</accession>
<gene>
    <name evidence="1" type="ORF">NM688_g8209</name>
</gene>
<keyword evidence="2" id="KW-1185">Reference proteome</keyword>
<evidence type="ECO:0000313" key="1">
    <source>
        <dbReference type="EMBL" id="KAJ3526847.1"/>
    </source>
</evidence>
<dbReference type="EMBL" id="JANHOG010002133">
    <property type="protein sequence ID" value="KAJ3526847.1"/>
    <property type="molecule type" value="Genomic_DNA"/>
</dbReference>
<dbReference type="Proteomes" id="UP001148662">
    <property type="component" value="Unassembled WGS sequence"/>
</dbReference>
<protein>
    <submittedName>
        <fullName evidence="1">Uncharacterized protein</fullName>
    </submittedName>
</protein>
<organism evidence="1 2">
    <name type="scientific">Phlebia brevispora</name>
    <dbReference type="NCBI Taxonomy" id="194682"/>
    <lineage>
        <taxon>Eukaryota</taxon>
        <taxon>Fungi</taxon>
        <taxon>Dikarya</taxon>
        <taxon>Basidiomycota</taxon>
        <taxon>Agaricomycotina</taxon>
        <taxon>Agaricomycetes</taxon>
        <taxon>Polyporales</taxon>
        <taxon>Meruliaceae</taxon>
        <taxon>Phlebia</taxon>
    </lineage>
</organism>
<sequence length="554" mass="61764">MRKVFLGNASNAFDELRTRLRELGGQLAKALEEAIKYKAMYEEARQHTIHLQNSLQSMGAQRAEAQLQADKHAAAFRDGPCSLNGKKATLRRFPLADAHASDLQEALRRERELHDEAKQMLDRQVEAKEAALRERERQLEGTKKQIEERDRQLAEMNRKLAEKDVQLATKEERLARKDRQLADKDTQLAEKDRQLSAKDMQLTEKDNQIQSLMGRLLSDDRQTPRARTAELRGSRSSDAAPVEPLTPPATPRRPSSASSSSRSSSPPAANEVVITAAEARRKSTPRRGALPYAPVVTPVPACEESRNGMHSWRTTGSNHNDHLAGQEMECPVCWDSLAAESLVTVSIPCGHLFHEQCLYACIQQHINASEGSSEASEPGCPSCRKPLNLSQSQFDRLPKDLRPYISPIRRVFLNGVAVDPDEETTADAQIRELRARLEASEEACRNTESVIRDLRSRLSQEQRKTTELQQELNIVLQFERNANADRYKQDAQRDSHCTSANVNVPYPTPGMCGGNFQSFDTAATSPANLLLSTTSVLQSTKRPASPTTKHSHGG</sequence>
<name>A0ACC1RWB6_9APHY</name>
<reference evidence="1" key="1">
    <citation type="submission" date="2022-07" db="EMBL/GenBank/DDBJ databases">
        <title>Genome Sequence of Phlebia brevispora.</title>
        <authorList>
            <person name="Buettner E."/>
        </authorList>
    </citation>
    <scope>NUCLEOTIDE SEQUENCE</scope>
    <source>
        <strain evidence="1">MPL23</strain>
    </source>
</reference>
<proteinExistence type="predicted"/>